<dbReference type="InterPro" id="IPR013785">
    <property type="entry name" value="Aldolase_TIM"/>
</dbReference>
<feature type="domain" description="Radical SAM core" evidence="5">
    <location>
        <begin position="57"/>
        <end position="277"/>
    </location>
</feature>
<dbReference type="SFLD" id="SFLDS00029">
    <property type="entry name" value="Radical_SAM"/>
    <property type="match status" value="1"/>
</dbReference>
<name>A0A252F3C9_9FIRM</name>
<dbReference type="Proteomes" id="UP000194903">
    <property type="component" value="Unassembled WGS sequence"/>
</dbReference>
<dbReference type="PANTHER" id="PTHR43524">
    <property type="entry name" value="RADICAL SAM SUPERFAMILY PROTEIN"/>
    <property type="match status" value="1"/>
</dbReference>
<dbReference type="GO" id="GO:0046872">
    <property type="term" value="F:metal ion binding"/>
    <property type="evidence" value="ECO:0007669"/>
    <property type="project" value="UniProtKB-KW"/>
</dbReference>
<comment type="caution">
    <text evidence="6">The sequence shown here is derived from an EMBL/GenBank/DDBJ whole genome shotgun (WGS) entry which is preliminary data.</text>
</comment>
<dbReference type="GO" id="GO:0003824">
    <property type="term" value="F:catalytic activity"/>
    <property type="evidence" value="ECO:0007669"/>
    <property type="project" value="InterPro"/>
</dbReference>
<proteinExistence type="predicted"/>
<evidence type="ECO:0000313" key="7">
    <source>
        <dbReference type="Proteomes" id="UP000194903"/>
    </source>
</evidence>
<evidence type="ECO:0000313" key="6">
    <source>
        <dbReference type="EMBL" id="OUM20315.1"/>
    </source>
</evidence>
<dbReference type="CDD" id="cd21128">
    <property type="entry name" value="SPASM_rSAM"/>
    <property type="match status" value="1"/>
</dbReference>
<accession>A0A252F3C9</accession>
<dbReference type="Pfam" id="PF04055">
    <property type="entry name" value="Radical_SAM"/>
    <property type="match status" value="1"/>
</dbReference>
<dbReference type="RefSeq" id="WP_087019893.1">
    <property type="nucleotide sequence ID" value="NZ_NHOC01000006.1"/>
</dbReference>
<dbReference type="GO" id="GO:0051536">
    <property type="term" value="F:iron-sulfur cluster binding"/>
    <property type="evidence" value="ECO:0007669"/>
    <property type="project" value="UniProtKB-KW"/>
</dbReference>
<gene>
    <name evidence="6" type="ORF">CBW42_08360</name>
</gene>
<protein>
    <submittedName>
        <fullName evidence="6">Radical SAM protein</fullName>
    </submittedName>
</protein>
<dbReference type="CDD" id="cd01335">
    <property type="entry name" value="Radical_SAM"/>
    <property type="match status" value="1"/>
</dbReference>
<dbReference type="InterPro" id="IPR058240">
    <property type="entry name" value="rSAM_sf"/>
</dbReference>
<dbReference type="PANTHER" id="PTHR43524:SF1">
    <property type="entry name" value="RADICAL SAM SUPERFAMILY PROTEIN"/>
    <property type="match status" value="1"/>
</dbReference>
<dbReference type="AlphaFoldDB" id="A0A252F3C9"/>
<dbReference type="EMBL" id="NHOC01000006">
    <property type="protein sequence ID" value="OUM20315.1"/>
    <property type="molecule type" value="Genomic_DNA"/>
</dbReference>
<keyword evidence="7" id="KW-1185">Reference proteome</keyword>
<keyword evidence="4" id="KW-0411">Iron-sulfur</keyword>
<keyword evidence="3" id="KW-0408">Iron</keyword>
<dbReference type="InterPro" id="IPR007197">
    <property type="entry name" value="rSAM"/>
</dbReference>
<evidence type="ECO:0000256" key="4">
    <source>
        <dbReference type="ARBA" id="ARBA00023014"/>
    </source>
</evidence>
<organism evidence="6 7">
    <name type="scientific">Butyricicoccus porcorum</name>
    <dbReference type="NCBI Taxonomy" id="1945634"/>
    <lineage>
        <taxon>Bacteria</taxon>
        <taxon>Bacillati</taxon>
        <taxon>Bacillota</taxon>
        <taxon>Clostridia</taxon>
        <taxon>Eubacteriales</taxon>
        <taxon>Butyricicoccaceae</taxon>
        <taxon>Butyricicoccus</taxon>
    </lineage>
</organism>
<evidence type="ECO:0000256" key="2">
    <source>
        <dbReference type="ARBA" id="ARBA00022723"/>
    </source>
</evidence>
<dbReference type="PROSITE" id="PS51918">
    <property type="entry name" value="RADICAL_SAM"/>
    <property type="match status" value="1"/>
</dbReference>
<dbReference type="OrthoDB" id="9782387at2"/>
<dbReference type="SUPFAM" id="SSF102114">
    <property type="entry name" value="Radical SAM enzymes"/>
    <property type="match status" value="1"/>
</dbReference>
<keyword evidence="2" id="KW-0479">Metal-binding</keyword>
<evidence type="ECO:0000259" key="5">
    <source>
        <dbReference type="PROSITE" id="PS51918"/>
    </source>
</evidence>
<dbReference type="Gene3D" id="3.20.20.70">
    <property type="entry name" value="Aldolase class I"/>
    <property type="match status" value="1"/>
</dbReference>
<evidence type="ECO:0000256" key="3">
    <source>
        <dbReference type="ARBA" id="ARBA00023004"/>
    </source>
</evidence>
<evidence type="ECO:0000256" key="1">
    <source>
        <dbReference type="ARBA" id="ARBA00022691"/>
    </source>
</evidence>
<sequence>MKSFDLEGYLSSGVEQVIAGIMKATAKNPKESLFLIQYLRDSRKASRIRRAHADNGEHIPPFLIASITTQCNLHCRGCYARANHSCQDGIDLKHPMLRADAWGEIFRQAAELGIAFILLAGGEPFLRLDVLEQAALHKNILFPVFTNGTMLTEDSLALLSRSRNLVPVLSIEGNESTTDLRRGSGVYQMLVRSMKRLNEKGIVFAASVTVTKENLAETLSEDFVAALAEQGCKGIVYVEYVPIDAATKAQALDDVTRADMMNRLNTLREYREDMVLLAFPGDERGSGGCLAAGRGFFHINAFGGAEPCPFSPYSDVNVAAIGLREAMKSPLFVRLRESRNLEAEHIGGCVLFEQEQEVRKMLEESHDNQGTNCR</sequence>
<reference evidence="6 7" key="1">
    <citation type="submission" date="2017-05" db="EMBL/GenBank/DDBJ databases">
        <title>Butyricicoccus porcorum sp. nov. a butyrate-producing bacterium from the swine intestinal tract.</title>
        <authorList>
            <person name="Trachsel J."/>
            <person name="Humphrey S."/>
            <person name="Allen H.K."/>
        </authorList>
    </citation>
    <scope>NUCLEOTIDE SEQUENCE [LARGE SCALE GENOMIC DNA]</scope>
    <source>
        <strain evidence="6">BB10</strain>
    </source>
</reference>
<dbReference type="SFLD" id="SFLDG01067">
    <property type="entry name" value="SPASM/twitch_domain_containing"/>
    <property type="match status" value="1"/>
</dbReference>
<keyword evidence="1" id="KW-0949">S-adenosyl-L-methionine</keyword>